<evidence type="ECO:0000259" key="2">
    <source>
        <dbReference type="PROSITE" id="PS50228"/>
    </source>
</evidence>
<dbReference type="GO" id="GO:0030246">
    <property type="term" value="F:carbohydrate binding"/>
    <property type="evidence" value="ECO:0007669"/>
    <property type="project" value="InterPro"/>
</dbReference>
<dbReference type="AlphaFoldDB" id="R7V7E2"/>
<dbReference type="Gene3D" id="2.60.120.740">
    <property type="match status" value="2"/>
</dbReference>
<accession>R7V7E2</accession>
<dbReference type="InterPro" id="IPR043159">
    <property type="entry name" value="Lectin_gal-bd_sf"/>
</dbReference>
<evidence type="ECO:0000313" key="3">
    <source>
        <dbReference type="EMBL" id="ELU14484.1"/>
    </source>
</evidence>
<organism evidence="3">
    <name type="scientific">Capitella teleta</name>
    <name type="common">Polychaete worm</name>
    <dbReference type="NCBI Taxonomy" id="283909"/>
    <lineage>
        <taxon>Eukaryota</taxon>
        <taxon>Metazoa</taxon>
        <taxon>Spiralia</taxon>
        <taxon>Lophotrochozoa</taxon>
        <taxon>Annelida</taxon>
        <taxon>Polychaeta</taxon>
        <taxon>Sedentaria</taxon>
        <taxon>Scolecida</taxon>
        <taxon>Capitellidae</taxon>
        <taxon>Capitella</taxon>
    </lineage>
</organism>
<dbReference type="EMBL" id="AMQN01018523">
    <property type="status" value="NOT_ANNOTATED_CDS"/>
    <property type="molecule type" value="Genomic_DNA"/>
</dbReference>
<dbReference type="PROSITE" id="PS50228">
    <property type="entry name" value="SUEL_LECTIN"/>
    <property type="match status" value="1"/>
</dbReference>
<name>R7V7E2_CAPTE</name>
<evidence type="ECO:0000313" key="4">
    <source>
        <dbReference type="EnsemblMetazoa" id="CapteP204654"/>
    </source>
</evidence>
<evidence type="ECO:0000256" key="1">
    <source>
        <dbReference type="SAM" id="SignalP"/>
    </source>
</evidence>
<reference evidence="5" key="1">
    <citation type="submission" date="2012-12" db="EMBL/GenBank/DDBJ databases">
        <authorList>
            <person name="Hellsten U."/>
            <person name="Grimwood J."/>
            <person name="Chapman J.A."/>
            <person name="Shapiro H."/>
            <person name="Aerts A."/>
            <person name="Otillar R.P."/>
            <person name="Terry A.Y."/>
            <person name="Boore J.L."/>
            <person name="Simakov O."/>
            <person name="Marletaz F."/>
            <person name="Cho S.-J."/>
            <person name="Edsinger-Gonzales E."/>
            <person name="Havlak P."/>
            <person name="Kuo D.-H."/>
            <person name="Larsson T."/>
            <person name="Lv J."/>
            <person name="Arendt D."/>
            <person name="Savage R."/>
            <person name="Osoegawa K."/>
            <person name="de Jong P."/>
            <person name="Lindberg D.R."/>
            <person name="Seaver E.C."/>
            <person name="Weisblat D.A."/>
            <person name="Putnam N.H."/>
            <person name="Grigoriev I.V."/>
            <person name="Rokhsar D.S."/>
        </authorList>
    </citation>
    <scope>NUCLEOTIDE SEQUENCE</scope>
    <source>
        <strain evidence="5">I ESC-2004</strain>
    </source>
</reference>
<sequence>MNALHQSLFLLIFVSSCAAFEVLDVITCYFDTLNIQCSSGHALRLVSVLFGRTVPDPDACPYYDGNVKQHHNNDINCISQYAPKELEDLCNDKNSVHRTVPDPDACPYYDGKVKQHHNNDINCISQYAPKELEDLCNDKNSCSVEVTLDELNVEDPCVNTYKYLNVSYICQDLRAARARDCFHLPRGNQRILRSHKANVQLAILAVRSSPRTKNRRASASIIVR</sequence>
<dbReference type="Proteomes" id="UP000014760">
    <property type="component" value="Unassembled WGS sequence"/>
</dbReference>
<keyword evidence="1" id="KW-0732">Signal</keyword>
<dbReference type="HOGENOM" id="CLU_1236079_0_0_1"/>
<reference evidence="4" key="3">
    <citation type="submission" date="2015-06" db="UniProtKB">
        <authorList>
            <consortium name="EnsemblMetazoa"/>
        </authorList>
    </citation>
    <scope>IDENTIFICATION</scope>
</reference>
<gene>
    <name evidence="3" type="ORF">CAPTEDRAFT_204654</name>
</gene>
<protein>
    <recommendedName>
        <fullName evidence="2">SUEL-type lectin domain-containing protein</fullName>
    </recommendedName>
</protein>
<proteinExistence type="predicted"/>
<feature type="signal peptide" evidence="1">
    <location>
        <begin position="1"/>
        <end position="19"/>
    </location>
</feature>
<dbReference type="EMBL" id="KB294473">
    <property type="protein sequence ID" value="ELU14484.1"/>
    <property type="molecule type" value="Genomic_DNA"/>
</dbReference>
<dbReference type="InterPro" id="IPR000922">
    <property type="entry name" value="Lectin_gal-bd_dom"/>
</dbReference>
<dbReference type="PANTHER" id="PTHR46780">
    <property type="entry name" value="PROTEIN EVA-1"/>
    <property type="match status" value="1"/>
</dbReference>
<dbReference type="EnsemblMetazoa" id="CapteT204654">
    <property type="protein sequence ID" value="CapteP204654"/>
    <property type="gene ID" value="CapteG204654"/>
</dbReference>
<feature type="chain" id="PRO_5008788792" description="SUEL-type lectin domain-containing protein" evidence="1">
    <location>
        <begin position="20"/>
        <end position="224"/>
    </location>
</feature>
<feature type="domain" description="SUEL-type lectin" evidence="2">
    <location>
        <begin position="27"/>
        <end position="171"/>
    </location>
</feature>
<dbReference type="EMBL" id="AMQN01018524">
    <property type="status" value="NOT_ANNOTATED_CDS"/>
    <property type="molecule type" value="Genomic_DNA"/>
</dbReference>
<evidence type="ECO:0000313" key="5">
    <source>
        <dbReference type="Proteomes" id="UP000014760"/>
    </source>
</evidence>
<dbReference type="Pfam" id="PF02140">
    <property type="entry name" value="SUEL_Lectin"/>
    <property type="match status" value="1"/>
</dbReference>
<keyword evidence="5" id="KW-1185">Reference proteome</keyword>
<reference evidence="3 5" key="2">
    <citation type="journal article" date="2013" name="Nature">
        <title>Insights into bilaterian evolution from three spiralian genomes.</title>
        <authorList>
            <person name="Simakov O."/>
            <person name="Marletaz F."/>
            <person name="Cho S.J."/>
            <person name="Edsinger-Gonzales E."/>
            <person name="Havlak P."/>
            <person name="Hellsten U."/>
            <person name="Kuo D.H."/>
            <person name="Larsson T."/>
            <person name="Lv J."/>
            <person name="Arendt D."/>
            <person name="Savage R."/>
            <person name="Osoegawa K."/>
            <person name="de Jong P."/>
            <person name="Grimwood J."/>
            <person name="Chapman J.A."/>
            <person name="Shapiro H."/>
            <person name="Aerts A."/>
            <person name="Otillar R.P."/>
            <person name="Terry A.Y."/>
            <person name="Boore J.L."/>
            <person name="Grigoriev I.V."/>
            <person name="Lindberg D.R."/>
            <person name="Seaver E.C."/>
            <person name="Weisblat D.A."/>
            <person name="Putnam N.H."/>
            <person name="Rokhsar D.S."/>
        </authorList>
    </citation>
    <scope>NUCLEOTIDE SEQUENCE</scope>
    <source>
        <strain evidence="3 5">I ESC-2004</strain>
    </source>
</reference>
<dbReference type="OrthoDB" id="6286622at2759"/>